<dbReference type="WBParaSite" id="TASK_0000307201-mRNA-1">
    <property type="protein sequence ID" value="TASK_0000307201-mRNA-1"/>
    <property type="gene ID" value="TASK_0000307201"/>
</dbReference>
<sequence length="132" mass="14386">MVRFLRNYTRLILDCPSTQVHFEAEVFCCRYALVLPSFVESVMDAVARSGSATAAVEFFGLQTSKMDQVLCSSGYLFPAVELGNIKGGEVVPKQPACALSSVQQVRKKERMETIVCLLIALEAATSTNEVAS</sequence>
<organism evidence="3">
    <name type="scientific">Taenia asiatica</name>
    <name type="common">Asian tapeworm</name>
    <dbReference type="NCBI Taxonomy" id="60517"/>
    <lineage>
        <taxon>Eukaryota</taxon>
        <taxon>Metazoa</taxon>
        <taxon>Spiralia</taxon>
        <taxon>Lophotrochozoa</taxon>
        <taxon>Platyhelminthes</taxon>
        <taxon>Cestoda</taxon>
        <taxon>Eucestoda</taxon>
        <taxon>Cyclophyllidea</taxon>
        <taxon>Taeniidae</taxon>
        <taxon>Taenia</taxon>
    </lineage>
</organism>
<reference evidence="1 2" key="2">
    <citation type="submission" date="2018-11" db="EMBL/GenBank/DDBJ databases">
        <authorList>
            <consortium name="Pathogen Informatics"/>
        </authorList>
    </citation>
    <scope>NUCLEOTIDE SEQUENCE [LARGE SCALE GENOMIC DNA]</scope>
</reference>
<dbReference type="AlphaFoldDB" id="A0A0R3W078"/>
<reference evidence="3" key="1">
    <citation type="submission" date="2017-02" db="UniProtKB">
        <authorList>
            <consortium name="WormBaseParasite"/>
        </authorList>
    </citation>
    <scope>IDENTIFICATION</scope>
</reference>
<proteinExistence type="predicted"/>
<dbReference type="EMBL" id="UYRS01005399">
    <property type="protein sequence ID" value="VDK27104.1"/>
    <property type="molecule type" value="Genomic_DNA"/>
</dbReference>
<accession>A0A0R3W078</accession>
<keyword evidence="2" id="KW-1185">Reference proteome</keyword>
<name>A0A0R3W078_TAEAS</name>
<dbReference type="STRING" id="60517.A0A0R3W078"/>
<evidence type="ECO:0000313" key="2">
    <source>
        <dbReference type="Proteomes" id="UP000282613"/>
    </source>
</evidence>
<evidence type="ECO:0000313" key="1">
    <source>
        <dbReference type="EMBL" id="VDK27104.1"/>
    </source>
</evidence>
<dbReference type="OrthoDB" id="361536at2759"/>
<dbReference type="Proteomes" id="UP000282613">
    <property type="component" value="Unassembled WGS sequence"/>
</dbReference>
<gene>
    <name evidence="1" type="ORF">TASK_LOCUS3073</name>
</gene>
<protein>
    <submittedName>
        <fullName evidence="3">PCI domain-containing protein</fullName>
    </submittedName>
</protein>
<evidence type="ECO:0000313" key="3">
    <source>
        <dbReference type="WBParaSite" id="TASK_0000307201-mRNA-1"/>
    </source>
</evidence>